<evidence type="ECO:0000256" key="5">
    <source>
        <dbReference type="ARBA" id="ARBA00022939"/>
    </source>
</evidence>
<evidence type="ECO:0000256" key="3">
    <source>
        <dbReference type="ARBA" id="ARBA00022679"/>
    </source>
</evidence>
<evidence type="ECO:0000256" key="1">
    <source>
        <dbReference type="ARBA" id="ARBA00012880"/>
    </source>
</evidence>
<keyword evidence="5" id="KW-0128">Catecholamine metabolism</keyword>
<gene>
    <name evidence="7" type="ORF">FE257_010312</name>
</gene>
<proteinExistence type="inferred from homology"/>
<protein>
    <recommendedName>
        <fullName evidence="1">catechol O-methyltransferase</fullName>
        <ecNumber evidence="1">2.1.1.6</ecNumber>
    </recommendedName>
</protein>
<dbReference type="EMBL" id="VCAU01000063">
    <property type="protein sequence ID" value="KAF9887317.1"/>
    <property type="molecule type" value="Genomic_DNA"/>
</dbReference>
<accession>A0AAD4CJA4</accession>
<evidence type="ECO:0000313" key="8">
    <source>
        <dbReference type="Proteomes" id="UP001194746"/>
    </source>
</evidence>
<name>A0AAD4CJA4_ASPNN</name>
<dbReference type="Gene3D" id="3.40.50.150">
    <property type="entry name" value="Vaccinia Virus protein VP39"/>
    <property type="match status" value="1"/>
</dbReference>
<dbReference type="EC" id="2.1.1.6" evidence="1"/>
<keyword evidence="2" id="KW-0489">Methyltransferase</keyword>
<comment type="similarity">
    <text evidence="6">Belongs to the class I-like SAM-binding methyltransferase superfamily. Cation-dependent O-methyltransferase family.</text>
</comment>
<evidence type="ECO:0000313" key="7">
    <source>
        <dbReference type="EMBL" id="KAF9887317.1"/>
    </source>
</evidence>
<organism evidence="7 8">
    <name type="scientific">Aspergillus nanangensis</name>
    <dbReference type="NCBI Taxonomy" id="2582783"/>
    <lineage>
        <taxon>Eukaryota</taxon>
        <taxon>Fungi</taxon>
        <taxon>Dikarya</taxon>
        <taxon>Ascomycota</taxon>
        <taxon>Pezizomycotina</taxon>
        <taxon>Eurotiomycetes</taxon>
        <taxon>Eurotiomycetidae</taxon>
        <taxon>Eurotiales</taxon>
        <taxon>Aspergillaceae</taxon>
        <taxon>Aspergillus</taxon>
        <taxon>Aspergillus subgen. Circumdati</taxon>
    </lineage>
</organism>
<keyword evidence="8" id="KW-1185">Reference proteome</keyword>
<dbReference type="GO" id="GO:0032259">
    <property type="term" value="P:methylation"/>
    <property type="evidence" value="ECO:0007669"/>
    <property type="project" value="UniProtKB-KW"/>
</dbReference>
<dbReference type="PROSITE" id="PS51682">
    <property type="entry name" value="SAM_OMT_I"/>
    <property type="match status" value="1"/>
</dbReference>
<keyword evidence="4" id="KW-0949">S-adenosyl-L-methionine</keyword>
<reference evidence="7" key="1">
    <citation type="journal article" date="2019" name="Beilstein J. Org. Chem.">
        <title>Nanangenines: drimane sesquiterpenoids as the dominant metabolite cohort of a novel Australian fungus, Aspergillus nanangensis.</title>
        <authorList>
            <person name="Lacey H.J."/>
            <person name="Gilchrist C.L.M."/>
            <person name="Crombie A."/>
            <person name="Kalaitzis J.A."/>
            <person name="Vuong D."/>
            <person name="Rutledge P.J."/>
            <person name="Turner P."/>
            <person name="Pitt J.I."/>
            <person name="Lacey E."/>
            <person name="Chooi Y.H."/>
            <person name="Piggott A.M."/>
        </authorList>
    </citation>
    <scope>NUCLEOTIDE SEQUENCE</scope>
    <source>
        <strain evidence="7">MST-FP2251</strain>
    </source>
</reference>
<dbReference type="Pfam" id="PF01596">
    <property type="entry name" value="Methyltransf_3"/>
    <property type="match status" value="1"/>
</dbReference>
<dbReference type="SUPFAM" id="SSF53335">
    <property type="entry name" value="S-adenosyl-L-methionine-dependent methyltransferases"/>
    <property type="match status" value="1"/>
</dbReference>
<dbReference type="PANTHER" id="PTHR43836:SF6">
    <property type="entry name" value="PUTATIVE (AFU_ORTHOLOGUE AFUA_2G00150)-RELATED"/>
    <property type="match status" value="1"/>
</dbReference>
<evidence type="ECO:0000256" key="2">
    <source>
        <dbReference type="ARBA" id="ARBA00022603"/>
    </source>
</evidence>
<dbReference type="InterPro" id="IPR002935">
    <property type="entry name" value="SAM_O-MeTrfase"/>
</dbReference>
<dbReference type="PANTHER" id="PTHR43836">
    <property type="entry name" value="CATECHOL O-METHYLTRANSFERASE 1-RELATED"/>
    <property type="match status" value="1"/>
</dbReference>
<comment type="caution">
    <text evidence="7">The sequence shown here is derived from an EMBL/GenBank/DDBJ whole genome shotgun (WGS) entry which is preliminary data.</text>
</comment>
<dbReference type="InterPro" id="IPR029063">
    <property type="entry name" value="SAM-dependent_MTases_sf"/>
</dbReference>
<dbReference type="Proteomes" id="UP001194746">
    <property type="component" value="Unassembled WGS sequence"/>
</dbReference>
<dbReference type="GO" id="GO:0008171">
    <property type="term" value="F:O-methyltransferase activity"/>
    <property type="evidence" value="ECO:0007669"/>
    <property type="project" value="InterPro"/>
</dbReference>
<dbReference type="AlphaFoldDB" id="A0AAD4CJA4"/>
<reference evidence="7" key="2">
    <citation type="submission" date="2020-02" db="EMBL/GenBank/DDBJ databases">
        <authorList>
            <person name="Gilchrist C.L.M."/>
            <person name="Chooi Y.-H."/>
        </authorList>
    </citation>
    <scope>NUCLEOTIDE SEQUENCE</scope>
    <source>
        <strain evidence="7">MST-FP2251</strain>
    </source>
</reference>
<keyword evidence="3" id="KW-0808">Transferase</keyword>
<evidence type="ECO:0000256" key="4">
    <source>
        <dbReference type="ARBA" id="ARBA00022691"/>
    </source>
</evidence>
<evidence type="ECO:0000256" key="6">
    <source>
        <dbReference type="ARBA" id="ARBA00023453"/>
    </source>
</evidence>
<sequence>MTGSQFYKPEEAIYHNDGREEALLDFIQSHPSYPDMKGNPAQILAAIDQYGREKAFLMNVGEAKGQIVSEVIAHAKPHTIVELGGYVGYSAILFASTLRKAGGQKYISLEASATFARVSSALIELAGLADMVEVIVGPCSESLRALGKVSAGKPLDMLFFDHAKVEYLNDLRLCEELGLVGRGTTVVADNVSRNQVYLDYVRAPTSTKQEEAVKLRGLVDGDDASSSVGNPALKYRTSVVHSIEPTGEPDAVEISHCLGSE</sequence>
<dbReference type="GO" id="GO:0006584">
    <property type="term" value="P:catecholamine metabolic process"/>
    <property type="evidence" value="ECO:0007669"/>
    <property type="project" value="UniProtKB-KW"/>
</dbReference>